<dbReference type="Gene3D" id="3.40.50.1820">
    <property type="entry name" value="alpha/beta hydrolase"/>
    <property type="match status" value="1"/>
</dbReference>
<dbReference type="Proteomes" id="UP000199494">
    <property type="component" value="Unassembled WGS sequence"/>
</dbReference>
<sequence>MPRPIAVLLPGTGSDEVFVRSVFAGPLRALGIPLIAPAPPPGAAVTSGYLRILDEFAARARSPIVVGGISLGAHLATEWALRDPGRCAGVLAALPAWNGAPGSAPAATAATLSAELVSGSGVEAALRTAVAGVQPWLAVELARAWRGHGQGLAESLRTAAGHPAPTLRALEGIPVPFGLAACADDPIHPVEVARSWAAALPNARLYETTLTAFGADREVLGRAAVLGWLRARSATT</sequence>
<evidence type="ECO:0000313" key="1">
    <source>
        <dbReference type="EMBL" id="SDC15119.1"/>
    </source>
</evidence>
<evidence type="ECO:0000313" key="2">
    <source>
        <dbReference type="Proteomes" id="UP000199494"/>
    </source>
</evidence>
<proteinExistence type="predicted"/>
<dbReference type="SUPFAM" id="SSF53474">
    <property type="entry name" value="alpha/beta-Hydrolases"/>
    <property type="match status" value="1"/>
</dbReference>
<dbReference type="AlphaFoldDB" id="A0A222VP24"/>
<reference evidence="1 2" key="1">
    <citation type="submission" date="2016-10" db="EMBL/GenBank/DDBJ databases">
        <authorList>
            <person name="de Groot N.N."/>
        </authorList>
    </citation>
    <scope>NUCLEOTIDE SEQUENCE [LARGE SCALE GENOMIC DNA]</scope>
    <source>
        <strain evidence="1 2">CGMCC 4.5506</strain>
    </source>
</reference>
<dbReference type="KEGG" id="pmad:BAY61_11195"/>
<keyword evidence="2" id="KW-1185">Reference proteome</keyword>
<dbReference type="STRING" id="530584.SAMN05421630_101607"/>
<gene>
    <name evidence="1" type="ORF">SAMN05421630_101607</name>
</gene>
<dbReference type="EMBL" id="FMZE01000001">
    <property type="protein sequence ID" value="SDC15119.1"/>
    <property type="molecule type" value="Genomic_DNA"/>
</dbReference>
<protein>
    <submittedName>
        <fullName evidence="1">Uncharacterized protein</fullName>
    </submittedName>
</protein>
<name>A0A222VP24_9PSEU</name>
<organism evidence="1 2">
    <name type="scientific">Prauserella marina</name>
    <dbReference type="NCBI Taxonomy" id="530584"/>
    <lineage>
        <taxon>Bacteria</taxon>
        <taxon>Bacillati</taxon>
        <taxon>Actinomycetota</taxon>
        <taxon>Actinomycetes</taxon>
        <taxon>Pseudonocardiales</taxon>
        <taxon>Pseudonocardiaceae</taxon>
        <taxon>Prauserella</taxon>
    </lineage>
</organism>
<dbReference type="OrthoDB" id="4371333at2"/>
<accession>A0A222VP24</accession>
<dbReference type="InterPro" id="IPR029058">
    <property type="entry name" value="AB_hydrolase_fold"/>
</dbReference>